<dbReference type="PROSITE" id="PS50850">
    <property type="entry name" value="MFS"/>
    <property type="match status" value="1"/>
</dbReference>
<dbReference type="OrthoDB" id="2130629at2759"/>
<dbReference type="Gene3D" id="1.20.1250.20">
    <property type="entry name" value="MFS general substrate transporter like domains"/>
    <property type="match status" value="2"/>
</dbReference>
<evidence type="ECO:0000313" key="8">
    <source>
        <dbReference type="Proteomes" id="UP000016088"/>
    </source>
</evidence>
<feature type="transmembrane region" description="Helical" evidence="5">
    <location>
        <begin position="348"/>
        <end position="372"/>
    </location>
</feature>
<dbReference type="GO" id="GO:0022857">
    <property type="term" value="F:transmembrane transporter activity"/>
    <property type="evidence" value="ECO:0007669"/>
    <property type="project" value="InterPro"/>
</dbReference>
<dbReference type="GeneID" id="25030889"/>
<sequence>MTQAGLGQTIAPLHIVGKSLGTTNEAQLSWFPASFSLTVGTFILIAGRIGDIFGHKAMFVCGYAWFSIWSLVSGFSVYAKSPIMFDVCRALTGIAPAVLLPNGLAILGRAYQPGRRKQIVFCCFGATAPSGYLLGAVFSSIFAQLSWWPWAYWSTSIICCAFCLASFIIIPSFKEEKRNEDKNECAGKKEFDYAGSFFGVAGLILINFAWNQAPVVGWHVPYVYILLIIGFLCFSIFLYIEHKVSQPILPPDILTGETGLVLLCVAAGWCCFSIWIYYFWNFLEVLRNQSPLLTSGQWSPVSVSGTLAAAITGVILSWVRPIFVMIIAMAFFTAGSILIATAPIHQSYWAQTFVSIAITPFGMDMSFPAATLTISDYVSKENQGIAASLVSTVVNYSISIGLGIAGTVENRLNHEGTDILRGYRSAWYLGIGFGGLGILISSISAIYISFKSRKKR</sequence>
<feature type="transmembrane region" description="Helical" evidence="5">
    <location>
        <begin position="384"/>
        <end position="406"/>
    </location>
</feature>
<evidence type="ECO:0000256" key="1">
    <source>
        <dbReference type="ARBA" id="ARBA00004141"/>
    </source>
</evidence>
<feature type="transmembrane region" description="Helical" evidence="5">
    <location>
        <begin position="28"/>
        <end position="45"/>
    </location>
</feature>
<dbReference type="GO" id="GO:0016020">
    <property type="term" value="C:membrane"/>
    <property type="evidence" value="ECO:0007669"/>
    <property type="project" value="UniProtKB-SubCell"/>
</dbReference>
<dbReference type="SUPFAM" id="SSF103473">
    <property type="entry name" value="MFS general substrate transporter"/>
    <property type="match status" value="1"/>
</dbReference>
<dbReference type="PANTHER" id="PTHR42718:SF1">
    <property type="entry name" value="LOW AFFINITY AMMONIUM TRANSPORTER"/>
    <property type="match status" value="1"/>
</dbReference>
<name>S9PR98_SCHOY</name>
<proteinExistence type="predicted"/>
<dbReference type="CDD" id="cd17476">
    <property type="entry name" value="MFS_Amf1_MDR_like"/>
    <property type="match status" value="1"/>
</dbReference>
<feature type="transmembrane region" description="Helical" evidence="5">
    <location>
        <begin position="119"/>
        <end position="144"/>
    </location>
</feature>
<keyword evidence="8" id="KW-1185">Reference proteome</keyword>
<dbReference type="AlphaFoldDB" id="S9PR98"/>
<dbReference type="Pfam" id="PF07690">
    <property type="entry name" value="MFS_1"/>
    <property type="match status" value="1"/>
</dbReference>
<evidence type="ECO:0000256" key="3">
    <source>
        <dbReference type="ARBA" id="ARBA00022989"/>
    </source>
</evidence>
<feature type="transmembrane region" description="Helical" evidence="5">
    <location>
        <begin position="90"/>
        <end position="107"/>
    </location>
</feature>
<comment type="subcellular location">
    <subcellularLocation>
        <location evidence="1">Membrane</location>
        <topology evidence="1">Multi-pass membrane protein</topology>
    </subcellularLocation>
</comment>
<dbReference type="OMA" id="RIPYPML"/>
<feature type="transmembrane region" description="Helical" evidence="5">
    <location>
        <begin position="298"/>
        <end position="316"/>
    </location>
</feature>
<evidence type="ECO:0000256" key="5">
    <source>
        <dbReference type="SAM" id="Phobius"/>
    </source>
</evidence>
<feature type="transmembrane region" description="Helical" evidence="5">
    <location>
        <begin position="426"/>
        <end position="450"/>
    </location>
</feature>
<evidence type="ECO:0000259" key="6">
    <source>
        <dbReference type="PROSITE" id="PS50850"/>
    </source>
</evidence>
<feature type="transmembrane region" description="Helical" evidence="5">
    <location>
        <begin position="57"/>
        <end position="78"/>
    </location>
</feature>
<dbReference type="InterPro" id="IPR020846">
    <property type="entry name" value="MFS_dom"/>
</dbReference>
<feature type="transmembrane region" description="Helical" evidence="5">
    <location>
        <begin position="323"/>
        <end position="342"/>
    </location>
</feature>
<protein>
    <submittedName>
        <fullName evidence="7">Drug resistance protein</fullName>
    </submittedName>
</protein>
<dbReference type="InterPro" id="IPR036259">
    <property type="entry name" value="MFS_trans_sf"/>
</dbReference>
<dbReference type="PANTHER" id="PTHR42718">
    <property type="entry name" value="MAJOR FACILITATOR SUPERFAMILY MULTIDRUG TRANSPORTER MFSC"/>
    <property type="match status" value="1"/>
</dbReference>
<dbReference type="RefSeq" id="XP_013020316.1">
    <property type="nucleotide sequence ID" value="XM_013164862.1"/>
</dbReference>
<keyword evidence="2 5" id="KW-0812">Transmembrane</keyword>
<evidence type="ECO:0000256" key="4">
    <source>
        <dbReference type="ARBA" id="ARBA00023136"/>
    </source>
</evidence>
<dbReference type="Proteomes" id="UP000016088">
    <property type="component" value="Unassembled WGS sequence"/>
</dbReference>
<reference evidence="7 8" key="1">
    <citation type="journal article" date="2011" name="Science">
        <title>Comparative functional genomics of the fission yeasts.</title>
        <authorList>
            <person name="Rhind N."/>
            <person name="Chen Z."/>
            <person name="Yassour M."/>
            <person name="Thompson D.A."/>
            <person name="Haas B.J."/>
            <person name="Habib N."/>
            <person name="Wapinski I."/>
            <person name="Roy S."/>
            <person name="Lin M.F."/>
            <person name="Heiman D.I."/>
            <person name="Young S.K."/>
            <person name="Furuya K."/>
            <person name="Guo Y."/>
            <person name="Pidoux A."/>
            <person name="Chen H.M."/>
            <person name="Robbertse B."/>
            <person name="Goldberg J.M."/>
            <person name="Aoki K."/>
            <person name="Bayne E.H."/>
            <person name="Berlin A.M."/>
            <person name="Desjardins C.A."/>
            <person name="Dobbs E."/>
            <person name="Dukaj L."/>
            <person name="Fan L."/>
            <person name="FitzGerald M.G."/>
            <person name="French C."/>
            <person name="Gujja S."/>
            <person name="Hansen K."/>
            <person name="Keifenheim D."/>
            <person name="Levin J.Z."/>
            <person name="Mosher R.A."/>
            <person name="Mueller C.A."/>
            <person name="Pfiffner J."/>
            <person name="Priest M."/>
            <person name="Russ C."/>
            <person name="Smialowska A."/>
            <person name="Swoboda P."/>
            <person name="Sykes S.M."/>
            <person name="Vaughn M."/>
            <person name="Vengrova S."/>
            <person name="Yoder R."/>
            <person name="Zeng Q."/>
            <person name="Allshire R."/>
            <person name="Baulcombe D."/>
            <person name="Birren B.W."/>
            <person name="Brown W."/>
            <person name="Ekwall K."/>
            <person name="Kellis M."/>
            <person name="Leatherwood J."/>
            <person name="Levin H."/>
            <person name="Margalit H."/>
            <person name="Martienssen R."/>
            <person name="Nieduszynski C.A."/>
            <person name="Spatafora J.W."/>
            <person name="Friedman N."/>
            <person name="Dalgaard J.Z."/>
            <person name="Baumann P."/>
            <person name="Niki H."/>
            <person name="Regev A."/>
            <person name="Nusbaum C."/>
        </authorList>
    </citation>
    <scope>NUCLEOTIDE SEQUENCE [LARGE SCALE GENOMIC DNA]</scope>
    <source>
        <strain evidence="8">yFS286</strain>
    </source>
</reference>
<dbReference type="eggNOG" id="KOG0254">
    <property type="taxonomic scope" value="Eukaryota"/>
</dbReference>
<dbReference type="HOGENOM" id="CLU_000960_27_4_1"/>
<evidence type="ECO:0000256" key="2">
    <source>
        <dbReference type="ARBA" id="ARBA00022692"/>
    </source>
</evidence>
<dbReference type="VEuPathDB" id="FungiDB:SOCG_01910"/>
<feature type="transmembrane region" description="Helical" evidence="5">
    <location>
        <begin position="150"/>
        <end position="170"/>
    </location>
</feature>
<dbReference type="EMBL" id="KE503208">
    <property type="protein sequence ID" value="EPX71696.1"/>
    <property type="molecule type" value="Genomic_DNA"/>
</dbReference>
<dbReference type="InterPro" id="IPR011701">
    <property type="entry name" value="MFS"/>
</dbReference>
<feature type="transmembrane region" description="Helical" evidence="5">
    <location>
        <begin position="191"/>
        <end position="210"/>
    </location>
</feature>
<feature type="domain" description="Major facilitator superfamily (MFS) profile" evidence="6">
    <location>
        <begin position="1"/>
        <end position="453"/>
    </location>
</feature>
<accession>S9PR98</accession>
<keyword evidence="3 5" id="KW-1133">Transmembrane helix</keyword>
<keyword evidence="4 5" id="KW-0472">Membrane</keyword>
<organism evidence="7 8">
    <name type="scientific">Schizosaccharomyces octosporus (strain yFS286)</name>
    <name type="common">Fission yeast</name>
    <name type="synonym">Octosporomyces octosporus</name>
    <dbReference type="NCBI Taxonomy" id="483514"/>
    <lineage>
        <taxon>Eukaryota</taxon>
        <taxon>Fungi</taxon>
        <taxon>Dikarya</taxon>
        <taxon>Ascomycota</taxon>
        <taxon>Taphrinomycotina</taxon>
        <taxon>Schizosaccharomycetes</taxon>
        <taxon>Schizosaccharomycetales</taxon>
        <taxon>Schizosaccharomycetaceae</taxon>
        <taxon>Schizosaccharomyces</taxon>
    </lineage>
</organism>
<gene>
    <name evidence="7" type="ORF">SOCG_01910</name>
</gene>
<evidence type="ECO:0000313" key="7">
    <source>
        <dbReference type="EMBL" id="EPX71696.1"/>
    </source>
</evidence>
<feature type="transmembrane region" description="Helical" evidence="5">
    <location>
        <begin position="260"/>
        <end position="278"/>
    </location>
</feature>
<feature type="transmembrane region" description="Helical" evidence="5">
    <location>
        <begin position="222"/>
        <end position="240"/>
    </location>
</feature>